<dbReference type="OrthoDB" id="6415323at2"/>
<organism evidence="1 2">
    <name type="scientific">Rheinheimera riviphila</name>
    <dbReference type="NCBI Taxonomy" id="1834037"/>
    <lineage>
        <taxon>Bacteria</taxon>
        <taxon>Pseudomonadati</taxon>
        <taxon>Pseudomonadota</taxon>
        <taxon>Gammaproteobacteria</taxon>
        <taxon>Chromatiales</taxon>
        <taxon>Chromatiaceae</taxon>
        <taxon>Rheinheimera</taxon>
    </lineage>
</organism>
<evidence type="ECO:0008006" key="3">
    <source>
        <dbReference type="Google" id="ProtNLM"/>
    </source>
</evidence>
<evidence type="ECO:0000313" key="2">
    <source>
        <dbReference type="Proteomes" id="UP000283077"/>
    </source>
</evidence>
<comment type="caution">
    <text evidence="1">The sequence shown here is derived from an EMBL/GenBank/DDBJ whole genome shotgun (WGS) entry which is preliminary data.</text>
</comment>
<accession>A0A437R0Q4</accession>
<dbReference type="EMBL" id="SACS01000005">
    <property type="protein sequence ID" value="RVU40310.1"/>
    <property type="molecule type" value="Genomic_DNA"/>
</dbReference>
<reference evidence="1 2" key="1">
    <citation type="submission" date="2019-01" db="EMBL/GenBank/DDBJ databases">
        <authorList>
            <person name="Chen W.-M."/>
        </authorList>
    </citation>
    <scope>NUCLEOTIDE SEQUENCE [LARGE SCALE GENOMIC DNA]</scope>
    <source>
        <strain evidence="1 2">KYPC3</strain>
    </source>
</reference>
<dbReference type="RefSeq" id="WP_127698293.1">
    <property type="nucleotide sequence ID" value="NZ_SACS01000005.1"/>
</dbReference>
<evidence type="ECO:0000313" key="1">
    <source>
        <dbReference type="EMBL" id="RVU40310.1"/>
    </source>
</evidence>
<dbReference type="PROSITE" id="PS51257">
    <property type="entry name" value="PROKAR_LIPOPROTEIN"/>
    <property type="match status" value="1"/>
</dbReference>
<name>A0A437R0Q4_9GAMM</name>
<dbReference type="Proteomes" id="UP000283077">
    <property type="component" value="Unassembled WGS sequence"/>
</dbReference>
<dbReference type="AlphaFoldDB" id="A0A437R0Q4"/>
<proteinExistence type="predicted"/>
<gene>
    <name evidence="1" type="ORF">EOE67_06860</name>
</gene>
<keyword evidence="2" id="KW-1185">Reference proteome</keyword>
<protein>
    <recommendedName>
        <fullName evidence="3">DUF2884 family protein</fullName>
    </recommendedName>
</protein>
<sequence length="354" mass="39054">MKWIFPLLLLSVVILSGCSVRPLTLQQDYQSVRVTMSGTPQDSYVLVDQMDQLVSQATVSGDQLIFALPPQLVVDQCFSVQSLQQQQSLAEPPYFMLSLVAQYRDLSMRRMQVEQELQAAIDAELHSRQFHTNTMQALAQHPAFAENSCQVPPQQVLPAEPFTKCQSEPECRSEGGAICFSLLLGNEGCGIAAQQLQIPGLLSNPGCSAMAAELAGEKYQLDQAVVDALAGYADDIANQMIQSESGFEQFFGIVLKGVGYAVKLENALQCTDDFVQQHFGPKLAWQAEVQQIIAAPQRLYNQCQQFVQHTHQSVAAIHAAIAQQQQLQPQLTAISEQLTALQQQQQPLDSCPYR</sequence>